<gene>
    <name evidence="1" type="ORF">BAL341_2948</name>
</gene>
<evidence type="ECO:0000313" key="1">
    <source>
        <dbReference type="EMBL" id="VHO05862.1"/>
    </source>
</evidence>
<proteinExistence type="predicted"/>
<protein>
    <submittedName>
        <fullName evidence="1">Uncharacterized protein</fullName>
    </submittedName>
</protein>
<dbReference type="EMBL" id="CAAJGR010000007">
    <property type="protein sequence ID" value="VHO05862.1"/>
    <property type="molecule type" value="Genomic_DNA"/>
</dbReference>
<sequence>MKHALWHDAKQDAKLKSFRDPETVITNKEVPVSIFISVW</sequence>
<reference evidence="1" key="1">
    <citation type="submission" date="2019-04" db="EMBL/GenBank/DDBJ databases">
        <authorList>
            <person name="Brambilla D."/>
        </authorList>
    </citation>
    <scope>NUCLEOTIDE SEQUENCE</scope>
    <source>
        <strain evidence="1">BAL1</strain>
    </source>
</reference>
<name>A0A486XVW8_9GAMM</name>
<accession>A0A486XVW8</accession>
<dbReference type="AlphaFoldDB" id="A0A486XVW8"/>
<organism evidence="1">
    <name type="scientific">Rheinheimera sp. BAL341</name>
    <dbReference type="NCBI Taxonomy" id="1708203"/>
    <lineage>
        <taxon>Bacteria</taxon>
        <taxon>Pseudomonadati</taxon>
        <taxon>Pseudomonadota</taxon>
        <taxon>Gammaproteobacteria</taxon>
        <taxon>Chromatiales</taxon>
        <taxon>Chromatiaceae</taxon>
        <taxon>Rheinheimera</taxon>
    </lineage>
</organism>